<proteinExistence type="predicted"/>
<evidence type="ECO:0000256" key="2">
    <source>
        <dbReference type="SAM" id="SignalP"/>
    </source>
</evidence>
<keyword evidence="2" id="KW-0732">Signal</keyword>
<dbReference type="AlphaFoldDB" id="A0A1A9X4L8"/>
<evidence type="ECO:0000256" key="1">
    <source>
        <dbReference type="SAM" id="MobiDB-lite"/>
    </source>
</evidence>
<name>A0A1A9X4L8_9MUSC</name>
<feature type="compositionally biased region" description="Polar residues" evidence="1">
    <location>
        <begin position="337"/>
        <end position="359"/>
    </location>
</feature>
<dbReference type="Proteomes" id="UP000091820">
    <property type="component" value="Unassembled WGS sequence"/>
</dbReference>
<accession>A0A1A9X4L8</accession>
<feature type="chain" id="PRO_5008401001" description="Receptor L-domain domain-containing protein" evidence="2">
    <location>
        <begin position="23"/>
        <end position="472"/>
    </location>
</feature>
<organism evidence="3 4">
    <name type="scientific">Glossina brevipalpis</name>
    <dbReference type="NCBI Taxonomy" id="37001"/>
    <lineage>
        <taxon>Eukaryota</taxon>
        <taxon>Metazoa</taxon>
        <taxon>Ecdysozoa</taxon>
        <taxon>Arthropoda</taxon>
        <taxon>Hexapoda</taxon>
        <taxon>Insecta</taxon>
        <taxon>Pterygota</taxon>
        <taxon>Neoptera</taxon>
        <taxon>Endopterygota</taxon>
        <taxon>Diptera</taxon>
        <taxon>Brachycera</taxon>
        <taxon>Muscomorpha</taxon>
        <taxon>Hippoboscoidea</taxon>
        <taxon>Glossinidae</taxon>
        <taxon>Glossina</taxon>
    </lineage>
</organism>
<feature type="region of interest" description="Disordered" evidence="1">
    <location>
        <begin position="337"/>
        <end position="362"/>
    </location>
</feature>
<evidence type="ECO:0000313" key="4">
    <source>
        <dbReference type="Proteomes" id="UP000091820"/>
    </source>
</evidence>
<feature type="signal peptide" evidence="2">
    <location>
        <begin position="1"/>
        <end position="22"/>
    </location>
</feature>
<reference evidence="4" key="1">
    <citation type="submission" date="2014-03" db="EMBL/GenBank/DDBJ databases">
        <authorList>
            <person name="Aksoy S."/>
            <person name="Warren W."/>
            <person name="Wilson R.K."/>
        </authorList>
    </citation>
    <scope>NUCLEOTIDE SEQUENCE [LARGE SCALE GENOMIC DNA]</scope>
    <source>
        <strain evidence="4">IAEA</strain>
    </source>
</reference>
<evidence type="ECO:0000313" key="3">
    <source>
        <dbReference type="EnsemblMetazoa" id="GBRI044070-PA"/>
    </source>
</evidence>
<protein>
    <recommendedName>
        <fullName evidence="5">Receptor L-domain domain-containing protein</fullName>
    </recommendedName>
</protein>
<reference evidence="3" key="2">
    <citation type="submission" date="2020-05" db="UniProtKB">
        <authorList>
            <consortium name="EnsemblMetazoa"/>
        </authorList>
    </citation>
    <scope>IDENTIFICATION</scope>
    <source>
        <strain evidence="3">IAEA</strain>
    </source>
</reference>
<dbReference type="STRING" id="37001.A0A1A9X4L8"/>
<dbReference type="EnsemblMetazoa" id="GBRI044070-RA">
    <property type="protein sequence ID" value="GBRI044070-PA"/>
    <property type="gene ID" value="GBRI044070"/>
</dbReference>
<evidence type="ECO:0008006" key="5">
    <source>
        <dbReference type="Google" id="ProtNLM"/>
    </source>
</evidence>
<sequence>MTDSSVFYLLTTVLAFFNAINSSELIENNALDNPTQANSTMKEQIVNVDTVIVGHGNKKSQLIHLTPQIMALINLLNLRRQSVNETDDLSALLNAISIKQENFDRVFVNGSNNELFELLKISPQLLIDLGLLESRLLRKNDSLATETVFETRQLSNGSLLILGDNNTLTRGIVLDPQAAVKLRLSALLQQLTGLLGPESLTSEDCIVNDSKNTDIVQIGSNNKLNMLTEVGGQIMVDGDIAVNLVQQLRCILKNPEKITTSTTSILLNFTTPATVTSERASLESSTKPTTVEYFTSTNVNTSKTSTEQPNGPATRSPLTLLRQATSTPSMKRFVEKITTSSSKPVHTPSTVKPATNPKPQTKMPKKTLLISVTSDETSSDNVASIAGRPATERPYALPLPLLLSIHIDQKYVENTVTPPPLPQSSAGSTMIFSTSTPLSFTNQSTLSPTEKRCYRRACLKYKKIRHLCERTQ</sequence>
<keyword evidence="4" id="KW-1185">Reference proteome</keyword>
<dbReference type="VEuPathDB" id="VectorBase:GBRI044070"/>